<comment type="caution">
    <text evidence="1">The sequence shown here is derived from an EMBL/GenBank/DDBJ whole genome shotgun (WGS) entry which is preliminary data.</text>
</comment>
<reference evidence="1" key="1">
    <citation type="submission" date="2022-07" db="EMBL/GenBank/DDBJ databases">
        <authorList>
            <person name="Criscuolo A."/>
        </authorList>
    </citation>
    <scope>NUCLEOTIDE SEQUENCE</scope>
    <source>
        <strain evidence="1">CIP103197</strain>
    </source>
</reference>
<proteinExistence type="predicted"/>
<protein>
    <submittedName>
        <fullName evidence="1">Uncharacterized protein</fullName>
    </submittedName>
</protein>
<name>A0A9W4QS50_PSEHA</name>
<dbReference type="EMBL" id="CAMAPB010000002">
    <property type="protein sequence ID" value="CAH9050547.1"/>
    <property type="molecule type" value="Genomic_DNA"/>
</dbReference>
<gene>
    <name evidence="1" type="ORF">PSEHALCIP103_00214</name>
</gene>
<dbReference type="RefSeq" id="WP_262975944.1">
    <property type="nucleotide sequence ID" value="NZ_CAMAPB010000002.1"/>
</dbReference>
<dbReference type="Proteomes" id="UP001152447">
    <property type="component" value="Unassembled WGS sequence"/>
</dbReference>
<dbReference type="AlphaFoldDB" id="A0A9W4QS50"/>
<evidence type="ECO:0000313" key="2">
    <source>
        <dbReference type="Proteomes" id="UP001152447"/>
    </source>
</evidence>
<sequence length="60" mass="6497">MLELVKQYGSIKVGQLVSFLKATAGELLATVLRLLSLGQLFADLTTNEISIETASWSNNV</sequence>
<evidence type="ECO:0000313" key="1">
    <source>
        <dbReference type="EMBL" id="CAH9050547.1"/>
    </source>
</evidence>
<accession>A0A9W4QS50</accession>
<organism evidence="1 2">
    <name type="scientific">Pseudoalteromonas haloplanktis</name>
    <name type="common">Alteromonas haloplanktis</name>
    <dbReference type="NCBI Taxonomy" id="228"/>
    <lineage>
        <taxon>Bacteria</taxon>
        <taxon>Pseudomonadati</taxon>
        <taxon>Pseudomonadota</taxon>
        <taxon>Gammaproteobacteria</taxon>
        <taxon>Alteromonadales</taxon>
        <taxon>Pseudoalteromonadaceae</taxon>
        <taxon>Pseudoalteromonas</taxon>
    </lineage>
</organism>
<keyword evidence="2" id="KW-1185">Reference proteome</keyword>